<dbReference type="AlphaFoldDB" id="A0AAI8VAM6"/>
<reference evidence="3" key="1">
    <citation type="submission" date="2023-10" db="EMBL/GenBank/DDBJ databases">
        <authorList>
            <person name="Hackl T."/>
        </authorList>
    </citation>
    <scope>NUCLEOTIDE SEQUENCE</scope>
</reference>
<dbReference type="Pfam" id="PF11951">
    <property type="entry name" value="Fungal_trans_2"/>
    <property type="match status" value="1"/>
</dbReference>
<keyword evidence="1" id="KW-0539">Nucleus</keyword>
<dbReference type="Proteomes" id="UP001295740">
    <property type="component" value="Unassembled WGS sequence"/>
</dbReference>
<sequence length="496" mass="55449">MVGVPGRSKGCETCRRRKKGCDRKRPACSQCVQANVECGGYERQRVFLNRTQDTEATSVMVSYRRQSVVKPVARSQSPSTVVGLPHMLAQCAYVDKYVGLFLTEYVPGGRISVAGASRYSPCDWIDIVYGLHTSERTVHFALLAVSLCGIGRRDGDKNAMAQGLESYSIALHELTQAIRNSTRATENSIMAASKVLTLFEMLYGDECPDELAQSRNWLRHLNGQYALIQARSPHQYRTGASHQLFAAGRYPHLISSLGLRKRFPLNSPEWRTVPWEFEPKSPRDSLLDMLADLTEIIADSDKMRACRDHQQQAILKEEVVRTCWGLDERLRLWPQQAGALKVFLDADGVLMSPASPEDFALAHLTLIYWTACLLLYSALRSLLDEHTYLPLHTDPSVYIRYLAQALPYFWMPGAGLMGAHLAAFPLGLCMNILHSMPADDWDQFGLGELMILPQVRDTVLKFLVSIQKGSAKPELAHMAGMQGIITRARSWSMGGL</sequence>
<feature type="domain" description="Zn(2)-C6 fungal-type" evidence="2">
    <location>
        <begin position="10"/>
        <end position="38"/>
    </location>
</feature>
<evidence type="ECO:0000256" key="1">
    <source>
        <dbReference type="ARBA" id="ARBA00023242"/>
    </source>
</evidence>
<dbReference type="GO" id="GO:0008270">
    <property type="term" value="F:zinc ion binding"/>
    <property type="evidence" value="ECO:0007669"/>
    <property type="project" value="InterPro"/>
</dbReference>
<evidence type="ECO:0000313" key="4">
    <source>
        <dbReference type="Proteomes" id="UP001295740"/>
    </source>
</evidence>
<dbReference type="GO" id="GO:0000981">
    <property type="term" value="F:DNA-binding transcription factor activity, RNA polymerase II-specific"/>
    <property type="evidence" value="ECO:0007669"/>
    <property type="project" value="InterPro"/>
</dbReference>
<dbReference type="InterPro" id="IPR053178">
    <property type="entry name" value="Osmoadaptation_assoc"/>
</dbReference>
<dbReference type="Pfam" id="PF00172">
    <property type="entry name" value="Zn_clus"/>
    <property type="match status" value="1"/>
</dbReference>
<dbReference type="CDD" id="cd00067">
    <property type="entry name" value="GAL4"/>
    <property type="match status" value="1"/>
</dbReference>
<dbReference type="PROSITE" id="PS00463">
    <property type="entry name" value="ZN2_CY6_FUNGAL_1"/>
    <property type="match status" value="1"/>
</dbReference>
<evidence type="ECO:0000259" key="2">
    <source>
        <dbReference type="PROSITE" id="PS50048"/>
    </source>
</evidence>
<dbReference type="SUPFAM" id="SSF57701">
    <property type="entry name" value="Zn2/Cys6 DNA-binding domain"/>
    <property type="match status" value="1"/>
</dbReference>
<dbReference type="PROSITE" id="PS50048">
    <property type="entry name" value="ZN2_CY6_FUNGAL_2"/>
    <property type="match status" value="1"/>
</dbReference>
<gene>
    <name evidence="3" type="ORF">KHLLAP_LOCUS1826</name>
</gene>
<evidence type="ECO:0000313" key="3">
    <source>
        <dbReference type="EMBL" id="CAJ2501358.1"/>
    </source>
</evidence>
<dbReference type="Gene3D" id="4.10.240.10">
    <property type="entry name" value="Zn(2)-C6 fungal-type DNA-binding domain"/>
    <property type="match status" value="1"/>
</dbReference>
<dbReference type="EMBL" id="CAUWAG010000003">
    <property type="protein sequence ID" value="CAJ2501358.1"/>
    <property type="molecule type" value="Genomic_DNA"/>
</dbReference>
<dbReference type="InterPro" id="IPR001138">
    <property type="entry name" value="Zn2Cys6_DnaBD"/>
</dbReference>
<dbReference type="SMART" id="SM00066">
    <property type="entry name" value="GAL4"/>
    <property type="match status" value="1"/>
</dbReference>
<dbReference type="PANTHER" id="PTHR38111">
    <property type="entry name" value="ZN(2)-C6 FUNGAL-TYPE DOMAIN-CONTAINING PROTEIN-RELATED"/>
    <property type="match status" value="1"/>
</dbReference>
<dbReference type="PANTHER" id="PTHR38111:SF11">
    <property type="entry name" value="TRANSCRIPTION FACTOR DOMAIN-CONTAINING PROTEIN-RELATED"/>
    <property type="match status" value="1"/>
</dbReference>
<organism evidence="3 4">
    <name type="scientific">Anthostomella pinea</name>
    <dbReference type="NCBI Taxonomy" id="933095"/>
    <lineage>
        <taxon>Eukaryota</taxon>
        <taxon>Fungi</taxon>
        <taxon>Dikarya</taxon>
        <taxon>Ascomycota</taxon>
        <taxon>Pezizomycotina</taxon>
        <taxon>Sordariomycetes</taxon>
        <taxon>Xylariomycetidae</taxon>
        <taxon>Xylariales</taxon>
        <taxon>Xylariaceae</taxon>
        <taxon>Anthostomella</taxon>
    </lineage>
</organism>
<protein>
    <submittedName>
        <fullName evidence="3">Uu.00g042110.m01.CDS01</fullName>
    </submittedName>
</protein>
<dbReference type="InterPro" id="IPR021858">
    <property type="entry name" value="Fun_TF"/>
</dbReference>
<comment type="caution">
    <text evidence="3">The sequence shown here is derived from an EMBL/GenBank/DDBJ whole genome shotgun (WGS) entry which is preliminary data.</text>
</comment>
<dbReference type="InterPro" id="IPR036864">
    <property type="entry name" value="Zn2-C6_fun-type_DNA-bd_sf"/>
</dbReference>
<keyword evidence="4" id="KW-1185">Reference proteome</keyword>
<accession>A0AAI8VAM6</accession>
<name>A0AAI8VAM6_9PEZI</name>
<proteinExistence type="predicted"/>